<keyword evidence="7 8" id="KW-0472">Membrane</keyword>
<dbReference type="PANTHER" id="PTHR11101:SF80">
    <property type="entry name" value="PHOSPHATE TRANSPORTER"/>
    <property type="match status" value="1"/>
</dbReference>
<accession>A0A914CI27</accession>
<evidence type="ECO:0000256" key="2">
    <source>
        <dbReference type="ARBA" id="ARBA00009916"/>
    </source>
</evidence>
<evidence type="ECO:0000256" key="4">
    <source>
        <dbReference type="ARBA" id="ARBA00022592"/>
    </source>
</evidence>
<dbReference type="Pfam" id="PF01384">
    <property type="entry name" value="PHO4"/>
    <property type="match status" value="1"/>
</dbReference>
<organism evidence="9 10">
    <name type="scientific">Acrobeloides nanus</name>
    <dbReference type="NCBI Taxonomy" id="290746"/>
    <lineage>
        <taxon>Eukaryota</taxon>
        <taxon>Metazoa</taxon>
        <taxon>Ecdysozoa</taxon>
        <taxon>Nematoda</taxon>
        <taxon>Chromadorea</taxon>
        <taxon>Rhabditida</taxon>
        <taxon>Tylenchina</taxon>
        <taxon>Cephalobomorpha</taxon>
        <taxon>Cephaloboidea</taxon>
        <taxon>Cephalobidae</taxon>
        <taxon>Acrobeloides</taxon>
    </lineage>
</organism>
<dbReference type="GO" id="GO:0035435">
    <property type="term" value="P:phosphate ion transmembrane transport"/>
    <property type="evidence" value="ECO:0007669"/>
    <property type="project" value="TreeGrafter"/>
</dbReference>
<dbReference type="WBParaSite" id="ACRNAN_scaffold10754.g20175.t1">
    <property type="protein sequence ID" value="ACRNAN_scaffold10754.g20175.t1"/>
    <property type="gene ID" value="ACRNAN_scaffold10754.g20175"/>
</dbReference>
<evidence type="ECO:0000256" key="3">
    <source>
        <dbReference type="ARBA" id="ARBA00022448"/>
    </source>
</evidence>
<dbReference type="Proteomes" id="UP000887540">
    <property type="component" value="Unplaced"/>
</dbReference>
<dbReference type="GO" id="GO:0005315">
    <property type="term" value="F:phosphate transmembrane transporter activity"/>
    <property type="evidence" value="ECO:0007669"/>
    <property type="project" value="InterPro"/>
</dbReference>
<dbReference type="AlphaFoldDB" id="A0A914CI27"/>
<keyword evidence="5 8" id="KW-0812">Transmembrane</keyword>
<evidence type="ECO:0000313" key="10">
    <source>
        <dbReference type="WBParaSite" id="ACRNAN_scaffold10754.g20175.t1"/>
    </source>
</evidence>
<evidence type="ECO:0000256" key="5">
    <source>
        <dbReference type="ARBA" id="ARBA00022692"/>
    </source>
</evidence>
<evidence type="ECO:0000256" key="1">
    <source>
        <dbReference type="ARBA" id="ARBA00004141"/>
    </source>
</evidence>
<feature type="transmembrane region" description="Helical" evidence="8">
    <location>
        <begin position="93"/>
        <end position="119"/>
    </location>
</feature>
<keyword evidence="4" id="KW-0592">Phosphate transport</keyword>
<comment type="similarity">
    <text evidence="2">Belongs to the inorganic phosphate transporter (PiT) (TC 2.A.20) family.</text>
</comment>
<feature type="transmembrane region" description="Helical" evidence="8">
    <location>
        <begin position="6"/>
        <end position="27"/>
    </location>
</feature>
<evidence type="ECO:0000256" key="7">
    <source>
        <dbReference type="ARBA" id="ARBA00023136"/>
    </source>
</evidence>
<name>A0A914CI27_9BILA</name>
<evidence type="ECO:0000256" key="6">
    <source>
        <dbReference type="ARBA" id="ARBA00022989"/>
    </source>
</evidence>
<comment type="subcellular location">
    <subcellularLocation>
        <location evidence="1">Membrane</location>
        <topology evidence="1">Multi-pass membrane protein</topology>
    </subcellularLocation>
</comment>
<proteinExistence type="inferred from homology"/>
<dbReference type="PANTHER" id="PTHR11101">
    <property type="entry name" value="PHOSPHATE TRANSPORTER"/>
    <property type="match status" value="1"/>
</dbReference>
<keyword evidence="6 8" id="KW-1133">Transmembrane helix</keyword>
<keyword evidence="3" id="KW-0813">Transport</keyword>
<evidence type="ECO:0000256" key="8">
    <source>
        <dbReference type="SAM" id="Phobius"/>
    </source>
</evidence>
<feature type="transmembrane region" description="Helical" evidence="8">
    <location>
        <begin position="63"/>
        <end position="81"/>
    </location>
</feature>
<protein>
    <submittedName>
        <fullName evidence="10">Uncharacterized protein</fullName>
    </submittedName>
</protein>
<sequence length="120" mass="13096">METPLWILAYGAFGTCVGFWIMGHRVIKTVGTKFTEINPYCGFVVELGSAITVVIASKLGIPVSLSLCIVGSVVAVGMVRGSVPVNWPLFRNVFIAWVVTFPLSGLFSVIFMAILKYFFL</sequence>
<evidence type="ECO:0000313" key="9">
    <source>
        <dbReference type="Proteomes" id="UP000887540"/>
    </source>
</evidence>
<reference evidence="10" key="1">
    <citation type="submission" date="2022-11" db="UniProtKB">
        <authorList>
            <consortium name="WormBaseParasite"/>
        </authorList>
    </citation>
    <scope>IDENTIFICATION</scope>
</reference>
<dbReference type="GO" id="GO:0016020">
    <property type="term" value="C:membrane"/>
    <property type="evidence" value="ECO:0007669"/>
    <property type="project" value="UniProtKB-SubCell"/>
</dbReference>
<keyword evidence="9" id="KW-1185">Reference proteome</keyword>
<dbReference type="InterPro" id="IPR001204">
    <property type="entry name" value="Phos_transporter"/>
</dbReference>